<dbReference type="PANTHER" id="PTHR42781:SF4">
    <property type="entry name" value="SPERMIDINE_PUTRESCINE IMPORT ATP-BINDING PROTEIN POTA"/>
    <property type="match status" value="1"/>
</dbReference>
<gene>
    <name evidence="6" type="ORF">ACFPFW_13195</name>
</gene>
<accession>A0ABV9Z7Z2</accession>
<dbReference type="InterPro" id="IPR027417">
    <property type="entry name" value="P-loop_NTPase"/>
</dbReference>
<feature type="domain" description="ABC transporter" evidence="5">
    <location>
        <begin position="4"/>
        <end position="241"/>
    </location>
</feature>
<dbReference type="Proteomes" id="UP001595796">
    <property type="component" value="Unassembled WGS sequence"/>
</dbReference>
<dbReference type="Gene3D" id="2.40.50.100">
    <property type="match status" value="1"/>
</dbReference>
<dbReference type="InterPro" id="IPR017871">
    <property type="entry name" value="ABC_transporter-like_CS"/>
</dbReference>
<dbReference type="Pfam" id="PF00005">
    <property type="entry name" value="ABC_tran"/>
    <property type="match status" value="1"/>
</dbReference>
<dbReference type="Pfam" id="PF08402">
    <property type="entry name" value="TOBE_2"/>
    <property type="match status" value="1"/>
</dbReference>
<evidence type="ECO:0000256" key="1">
    <source>
        <dbReference type="ARBA" id="ARBA00005417"/>
    </source>
</evidence>
<comment type="caution">
    <text evidence="6">The sequence shown here is derived from an EMBL/GenBank/DDBJ whole genome shotgun (WGS) entry which is preliminary data.</text>
</comment>
<dbReference type="Gene3D" id="3.40.50.300">
    <property type="entry name" value="P-loop containing nucleotide triphosphate hydrolases"/>
    <property type="match status" value="1"/>
</dbReference>
<dbReference type="SMART" id="SM00382">
    <property type="entry name" value="AAA"/>
    <property type="match status" value="1"/>
</dbReference>
<dbReference type="InterPro" id="IPR003593">
    <property type="entry name" value="AAA+_ATPase"/>
</dbReference>
<dbReference type="EMBL" id="JBHSJF010000006">
    <property type="protein sequence ID" value="MFC5068966.1"/>
    <property type="molecule type" value="Genomic_DNA"/>
</dbReference>
<organism evidence="6 7">
    <name type="scientific">Flaviflagellibacter deserti</name>
    <dbReference type="NCBI Taxonomy" id="2267266"/>
    <lineage>
        <taxon>Bacteria</taxon>
        <taxon>Pseudomonadati</taxon>
        <taxon>Pseudomonadota</taxon>
        <taxon>Alphaproteobacteria</taxon>
        <taxon>Hyphomicrobiales</taxon>
        <taxon>Flaviflagellibacter</taxon>
    </lineage>
</organism>
<dbReference type="PANTHER" id="PTHR42781">
    <property type="entry name" value="SPERMIDINE/PUTRESCINE IMPORT ATP-BINDING PROTEIN POTA"/>
    <property type="match status" value="1"/>
</dbReference>
<dbReference type="PROSITE" id="PS50893">
    <property type="entry name" value="ABC_TRANSPORTER_2"/>
    <property type="match status" value="1"/>
</dbReference>
<name>A0ABV9Z7Z2_9HYPH</name>
<dbReference type="SUPFAM" id="SSF52540">
    <property type="entry name" value="P-loop containing nucleoside triphosphate hydrolases"/>
    <property type="match status" value="1"/>
</dbReference>
<dbReference type="GO" id="GO:0005524">
    <property type="term" value="F:ATP binding"/>
    <property type="evidence" value="ECO:0007669"/>
    <property type="project" value="UniProtKB-KW"/>
</dbReference>
<evidence type="ECO:0000256" key="3">
    <source>
        <dbReference type="ARBA" id="ARBA00022741"/>
    </source>
</evidence>
<dbReference type="InterPro" id="IPR012340">
    <property type="entry name" value="NA-bd_OB-fold"/>
</dbReference>
<dbReference type="InterPro" id="IPR003439">
    <property type="entry name" value="ABC_transporter-like_ATP-bd"/>
</dbReference>
<dbReference type="InterPro" id="IPR008995">
    <property type="entry name" value="Mo/tungstate-bd_C_term_dom"/>
</dbReference>
<evidence type="ECO:0000259" key="5">
    <source>
        <dbReference type="PROSITE" id="PS50893"/>
    </source>
</evidence>
<evidence type="ECO:0000256" key="4">
    <source>
        <dbReference type="ARBA" id="ARBA00022840"/>
    </source>
</evidence>
<dbReference type="InterPro" id="IPR050093">
    <property type="entry name" value="ABC_SmlMolc_Importer"/>
</dbReference>
<protein>
    <submittedName>
        <fullName evidence="6">ABC transporter ATP-binding protein</fullName>
    </submittedName>
</protein>
<reference evidence="7" key="1">
    <citation type="journal article" date="2019" name="Int. J. Syst. Evol. Microbiol.">
        <title>The Global Catalogue of Microorganisms (GCM) 10K type strain sequencing project: providing services to taxonomists for standard genome sequencing and annotation.</title>
        <authorList>
            <consortium name="The Broad Institute Genomics Platform"/>
            <consortium name="The Broad Institute Genome Sequencing Center for Infectious Disease"/>
            <person name="Wu L."/>
            <person name="Ma J."/>
        </authorList>
    </citation>
    <scope>NUCLEOTIDE SEQUENCE [LARGE SCALE GENOMIC DNA]</scope>
    <source>
        <strain evidence="7">CGMCC 1.16444</strain>
    </source>
</reference>
<dbReference type="PROSITE" id="PS00211">
    <property type="entry name" value="ABC_TRANSPORTER_1"/>
    <property type="match status" value="1"/>
</dbReference>
<evidence type="ECO:0000313" key="7">
    <source>
        <dbReference type="Proteomes" id="UP001595796"/>
    </source>
</evidence>
<evidence type="ECO:0000256" key="2">
    <source>
        <dbReference type="ARBA" id="ARBA00022448"/>
    </source>
</evidence>
<dbReference type="InterPro" id="IPR013611">
    <property type="entry name" value="Transp-assoc_OB_typ2"/>
</dbReference>
<evidence type="ECO:0000313" key="6">
    <source>
        <dbReference type="EMBL" id="MFC5068966.1"/>
    </source>
</evidence>
<proteinExistence type="inferred from homology"/>
<sequence>MAGIRIKGLSKSYAANAEMAAVSGLDLDIKDNQFVTLLGPSGCGKTTTLRLIAGYLTPDKGTIEVGSRVISSAEGVAPPDKRGMGMVFQNYAVWPHKTVYENVVFGLKLRKIEKAECRRRVEATLDLVNLNGLESRFPGELSGGQQQRVALARSLVVEPEILLLDEPLSNLDAKLRERMRVELKQLQRRTGITFVYVTHDQAEALALSDQIAVMHGGRLQQYGTPDEVYRRPTNKTVADFMGIVNFVPAAAKRLASGALIANVAGVDIDVSVPAGVADGDPLDVAVRPENVDLARSSDGRPGLTGTVTEETFLGNIVEYWVELASGPAIRVQAHPTERFNVGETVHAQIRAGECSAFPRTEPTKQ</sequence>
<keyword evidence="7" id="KW-1185">Reference proteome</keyword>
<dbReference type="RefSeq" id="WP_114956808.1">
    <property type="nucleotide sequence ID" value="NZ_JBHSJF010000006.1"/>
</dbReference>
<keyword evidence="2" id="KW-0813">Transport</keyword>
<comment type="similarity">
    <text evidence="1">Belongs to the ABC transporter superfamily.</text>
</comment>
<keyword evidence="3" id="KW-0547">Nucleotide-binding</keyword>
<dbReference type="SUPFAM" id="SSF50331">
    <property type="entry name" value="MOP-like"/>
    <property type="match status" value="1"/>
</dbReference>
<dbReference type="Gene3D" id="2.40.50.140">
    <property type="entry name" value="Nucleic acid-binding proteins"/>
    <property type="match status" value="1"/>
</dbReference>
<keyword evidence="4 6" id="KW-0067">ATP-binding</keyword>